<protein>
    <submittedName>
        <fullName evidence="1">Uncharacterized protein</fullName>
    </submittedName>
</protein>
<proteinExistence type="predicted"/>
<dbReference type="Proteomes" id="UP001234297">
    <property type="component" value="Chromosome 1"/>
</dbReference>
<accession>A0ACC2MWL0</accession>
<comment type="caution">
    <text evidence="1">The sequence shown here is derived from an EMBL/GenBank/DDBJ whole genome shotgun (WGS) entry which is preliminary data.</text>
</comment>
<gene>
    <name evidence="1" type="ORF">MRB53_003127</name>
</gene>
<organism evidence="1 2">
    <name type="scientific">Persea americana</name>
    <name type="common">Avocado</name>
    <dbReference type="NCBI Taxonomy" id="3435"/>
    <lineage>
        <taxon>Eukaryota</taxon>
        <taxon>Viridiplantae</taxon>
        <taxon>Streptophyta</taxon>
        <taxon>Embryophyta</taxon>
        <taxon>Tracheophyta</taxon>
        <taxon>Spermatophyta</taxon>
        <taxon>Magnoliopsida</taxon>
        <taxon>Magnoliidae</taxon>
        <taxon>Laurales</taxon>
        <taxon>Lauraceae</taxon>
        <taxon>Persea</taxon>
    </lineage>
</organism>
<keyword evidence="2" id="KW-1185">Reference proteome</keyword>
<sequence length="99" mass="11555">MCPNDSKWDSSISSYSYICRHRIKKRKVRVLLATSGSSSKESIERGMEMGLKNLKLYLENRCIIEENERLRKRALILDQENKALLSQLKKKSCHLIDNI</sequence>
<evidence type="ECO:0000313" key="1">
    <source>
        <dbReference type="EMBL" id="KAJ8650104.1"/>
    </source>
</evidence>
<evidence type="ECO:0000313" key="2">
    <source>
        <dbReference type="Proteomes" id="UP001234297"/>
    </source>
</evidence>
<dbReference type="EMBL" id="CM056809">
    <property type="protein sequence ID" value="KAJ8650104.1"/>
    <property type="molecule type" value="Genomic_DNA"/>
</dbReference>
<name>A0ACC2MWL0_PERAE</name>
<reference evidence="1 2" key="1">
    <citation type="journal article" date="2022" name="Hortic Res">
        <title>A haplotype resolved chromosomal level avocado genome allows analysis of novel avocado genes.</title>
        <authorList>
            <person name="Nath O."/>
            <person name="Fletcher S.J."/>
            <person name="Hayward A."/>
            <person name="Shaw L.M."/>
            <person name="Masouleh A.K."/>
            <person name="Furtado A."/>
            <person name="Henry R.J."/>
            <person name="Mitter N."/>
        </authorList>
    </citation>
    <scope>NUCLEOTIDE SEQUENCE [LARGE SCALE GENOMIC DNA]</scope>
    <source>
        <strain evidence="2">cv. Hass</strain>
    </source>
</reference>